<dbReference type="Pfam" id="PF13193">
    <property type="entry name" value="AMP-binding_C"/>
    <property type="match status" value="1"/>
</dbReference>
<dbReference type="Pfam" id="PF00501">
    <property type="entry name" value="AMP-binding"/>
    <property type="match status" value="1"/>
</dbReference>
<reference evidence="8" key="1">
    <citation type="journal article" date="2014" name="Int. J. Syst. Evol. Microbiol.">
        <title>Complete genome sequence of Corynebacterium casei LMG S-19264T (=DSM 44701T), isolated from a smear-ripened cheese.</title>
        <authorList>
            <consortium name="US DOE Joint Genome Institute (JGI-PGF)"/>
            <person name="Walter F."/>
            <person name="Albersmeier A."/>
            <person name="Kalinowski J."/>
            <person name="Ruckert C."/>
        </authorList>
    </citation>
    <scope>NUCLEOTIDE SEQUENCE</scope>
    <source>
        <strain evidence="8">JCM 17820</strain>
    </source>
</reference>
<dbReference type="Gene3D" id="3.40.50.12780">
    <property type="entry name" value="N-terminal domain of ligase-like"/>
    <property type="match status" value="1"/>
</dbReference>
<evidence type="ECO:0000259" key="7">
    <source>
        <dbReference type="Pfam" id="PF13193"/>
    </source>
</evidence>
<dbReference type="GO" id="GO:0006633">
    <property type="term" value="P:fatty acid biosynthetic process"/>
    <property type="evidence" value="ECO:0007669"/>
    <property type="project" value="TreeGrafter"/>
</dbReference>
<dbReference type="InterPro" id="IPR000873">
    <property type="entry name" value="AMP-dep_synth/lig_dom"/>
</dbReference>
<organism evidence="8 9">
    <name type="scientific">Haloarcula pellucida</name>
    <dbReference type="NCBI Taxonomy" id="1427151"/>
    <lineage>
        <taxon>Archaea</taxon>
        <taxon>Methanobacteriati</taxon>
        <taxon>Methanobacteriota</taxon>
        <taxon>Stenosarchaea group</taxon>
        <taxon>Halobacteria</taxon>
        <taxon>Halobacteriales</taxon>
        <taxon>Haloarculaceae</taxon>
        <taxon>Haloarcula</taxon>
    </lineage>
</organism>
<evidence type="ECO:0000259" key="6">
    <source>
        <dbReference type="Pfam" id="PF00501"/>
    </source>
</evidence>
<keyword evidence="2" id="KW-0436">Ligase</keyword>
<dbReference type="RefSeq" id="WP_188994872.1">
    <property type="nucleotide sequence ID" value="NZ_BMOU01000001.1"/>
</dbReference>
<feature type="domain" description="AMP-binding enzyme C-terminal" evidence="7">
    <location>
        <begin position="463"/>
        <end position="541"/>
    </location>
</feature>
<reference evidence="8" key="2">
    <citation type="submission" date="2020-09" db="EMBL/GenBank/DDBJ databases">
        <authorList>
            <person name="Sun Q."/>
            <person name="Ohkuma M."/>
        </authorList>
    </citation>
    <scope>NUCLEOTIDE SEQUENCE</scope>
    <source>
        <strain evidence="8">JCM 17820</strain>
    </source>
</reference>
<dbReference type="GO" id="GO:0005524">
    <property type="term" value="F:ATP binding"/>
    <property type="evidence" value="ECO:0007669"/>
    <property type="project" value="UniProtKB-KW"/>
</dbReference>
<dbReference type="InterPro" id="IPR042099">
    <property type="entry name" value="ANL_N_sf"/>
</dbReference>
<dbReference type="InterPro" id="IPR045851">
    <property type="entry name" value="AMP-bd_C_sf"/>
</dbReference>
<dbReference type="PROSITE" id="PS00455">
    <property type="entry name" value="AMP_BINDING"/>
    <property type="match status" value="1"/>
</dbReference>
<proteinExistence type="inferred from homology"/>
<dbReference type="SUPFAM" id="SSF56801">
    <property type="entry name" value="Acetyl-CoA synthetase-like"/>
    <property type="match status" value="1"/>
</dbReference>
<name>A0A830GI77_9EURY</name>
<dbReference type="InterPro" id="IPR051087">
    <property type="entry name" value="Mitochondrial_ACSM"/>
</dbReference>
<sequence>MTGPWTGYELPASPTGYGDLRDGFEWQIPDRYNIADHALSGDGDAVALRHVAAEDEPYTGTTMTYGELAAATRALAARLADGGIAAGDRVAVCLPQCPELVVAHLAVYRLGGVVVPVSMLLGEHSFGYVLDHSDASALVVDSERWNAAGDVRTAAPTETVPVDVGSGTAPLGGLTEFVGDAPSSTGPPAVETRPDDPALVLYTSGTTSDPKGVVQGHQYLLGSLPGYHCWFDLFDPTAARRARVWTPSEWAWAGALFDVVFPTLALGGTVVSSLRRAGFDPERALDVVAGQGVTHAFLPPTALRAIRRETDPAPDDVPTLETMLCGGEHLPDDLAAWATDRLAVTVNEAYGQTEANALAGESNGVYPAAPDGLGRPYPGHEIVVVDEDGAPVPTGEGGEIAVVRPDPVVMQEYVDDPAATAAVLDDDLLRTGDIGRFDDGVLTHLGRADDLVLTAGYRVSPLEVESALEAHPAVSAALVRGEPDPERGQRVVATVVPSPDVTPDDDLASVLKESVAESLGPHKRPRDIDFVSSLPTTRTDKADRSGHGGGDRD</sequence>
<feature type="domain" description="AMP-dependent synthetase/ligase" evidence="6">
    <location>
        <begin position="43"/>
        <end position="413"/>
    </location>
</feature>
<dbReference type="AlphaFoldDB" id="A0A830GI77"/>
<dbReference type="InterPro" id="IPR020845">
    <property type="entry name" value="AMP-binding_CS"/>
</dbReference>
<dbReference type="PANTHER" id="PTHR43605">
    <property type="entry name" value="ACYL-COENZYME A SYNTHETASE"/>
    <property type="match status" value="1"/>
</dbReference>
<evidence type="ECO:0000256" key="4">
    <source>
        <dbReference type="ARBA" id="ARBA00022840"/>
    </source>
</evidence>
<evidence type="ECO:0000313" key="9">
    <source>
        <dbReference type="Proteomes" id="UP000605784"/>
    </source>
</evidence>
<dbReference type="EMBL" id="BMOU01000001">
    <property type="protein sequence ID" value="GGN88662.1"/>
    <property type="molecule type" value="Genomic_DNA"/>
</dbReference>
<dbReference type="InterPro" id="IPR025110">
    <property type="entry name" value="AMP-bd_C"/>
</dbReference>
<feature type="region of interest" description="Disordered" evidence="5">
    <location>
        <begin position="515"/>
        <end position="553"/>
    </location>
</feature>
<evidence type="ECO:0000256" key="1">
    <source>
        <dbReference type="ARBA" id="ARBA00006432"/>
    </source>
</evidence>
<dbReference type="Gene3D" id="3.30.300.30">
    <property type="match status" value="1"/>
</dbReference>
<comment type="caution">
    <text evidence="8">The sequence shown here is derived from an EMBL/GenBank/DDBJ whole genome shotgun (WGS) entry which is preliminary data.</text>
</comment>
<dbReference type="GO" id="GO:0015645">
    <property type="term" value="F:fatty acid ligase activity"/>
    <property type="evidence" value="ECO:0007669"/>
    <property type="project" value="TreeGrafter"/>
</dbReference>
<keyword evidence="4" id="KW-0067">ATP-binding</keyword>
<protein>
    <submittedName>
        <fullName evidence="8">Acetyl-CoA synthetase</fullName>
    </submittedName>
</protein>
<dbReference type="GO" id="GO:0006637">
    <property type="term" value="P:acyl-CoA metabolic process"/>
    <property type="evidence" value="ECO:0007669"/>
    <property type="project" value="TreeGrafter"/>
</dbReference>
<dbReference type="GO" id="GO:0016405">
    <property type="term" value="F:CoA-ligase activity"/>
    <property type="evidence" value="ECO:0007669"/>
    <property type="project" value="UniProtKB-ARBA"/>
</dbReference>
<dbReference type="GO" id="GO:0004321">
    <property type="term" value="F:fatty-acyl-CoA synthase activity"/>
    <property type="evidence" value="ECO:0007669"/>
    <property type="project" value="TreeGrafter"/>
</dbReference>
<dbReference type="PANTHER" id="PTHR43605:SF10">
    <property type="entry name" value="ACYL-COA SYNTHETASE MEDIUM CHAIN FAMILY MEMBER 3"/>
    <property type="match status" value="1"/>
</dbReference>
<comment type="similarity">
    <text evidence="1">Belongs to the ATP-dependent AMP-binding enzyme family.</text>
</comment>
<evidence type="ECO:0000256" key="2">
    <source>
        <dbReference type="ARBA" id="ARBA00022598"/>
    </source>
</evidence>
<dbReference type="Proteomes" id="UP000605784">
    <property type="component" value="Unassembled WGS sequence"/>
</dbReference>
<gene>
    <name evidence="8" type="ORF">GCM10009030_08610</name>
</gene>
<keyword evidence="9" id="KW-1185">Reference proteome</keyword>
<feature type="compositionally biased region" description="Basic and acidic residues" evidence="5">
    <location>
        <begin position="538"/>
        <end position="553"/>
    </location>
</feature>
<evidence type="ECO:0000256" key="5">
    <source>
        <dbReference type="SAM" id="MobiDB-lite"/>
    </source>
</evidence>
<evidence type="ECO:0000256" key="3">
    <source>
        <dbReference type="ARBA" id="ARBA00022741"/>
    </source>
</evidence>
<evidence type="ECO:0000313" key="8">
    <source>
        <dbReference type="EMBL" id="GGN88662.1"/>
    </source>
</evidence>
<keyword evidence="3" id="KW-0547">Nucleotide-binding</keyword>
<accession>A0A830GI77</accession>